<keyword evidence="2" id="KW-1185">Reference proteome</keyword>
<protein>
    <submittedName>
        <fullName evidence="1">Uncharacterized protein</fullName>
    </submittedName>
</protein>
<evidence type="ECO:0000313" key="1">
    <source>
        <dbReference type="EMBL" id="KAH6928979.1"/>
    </source>
</evidence>
<organism evidence="1 2">
    <name type="scientific">Hyalomma asiaticum</name>
    <name type="common">Tick</name>
    <dbReference type="NCBI Taxonomy" id="266040"/>
    <lineage>
        <taxon>Eukaryota</taxon>
        <taxon>Metazoa</taxon>
        <taxon>Ecdysozoa</taxon>
        <taxon>Arthropoda</taxon>
        <taxon>Chelicerata</taxon>
        <taxon>Arachnida</taxon>
        <taxon>Acari</taxon>
        <taxon>Parasitiformes</taxon>
        <taxon>Ixodida</taxon>
        <taxon>Ixodoidea</taxon>
        <taxon>Ixodidae</taxon>
        <taxon>Hyalomminae</taxon>
        <taxon>Hyalomma</taxon>
    </lineage>
</organism>
<evidence type="ECO:0000313" key="2">
    <source>
        <dbReference type="Proteomes" id="UP000821845"/>
    </source>
</evidence>
<sequence>MHARLLSVSDALRVRRRRTELFAVVRSTAAVRILHPRLPASGQQAEILLPRETHGAVARVLDEHATDDGSTPTRSGTATPPRAVFPRVERQAAEATPARIRMADKKAAAAAAREGWRGTTTAGPRDAAGGGTTKTPSLPRRANVGGGKGGTLRSDLRHRGETRGTPAAAFAERQLQGQRGGKARPPSLEKKKTPDHRGV</sequence>
<reference evidence="1" key="1">
    <citation type="submission" date="2020-05" db="EMBL/GenBank/DDBJ databases">
        <title>Large-scale comparative analyses of tick genomes elucidate their genetic diversity and vector capacities.</title>
        <authorList>
            <person name="Jia N."/>
            <person name="Wang J."/>
            <person name="Shi W."/>
            <person name="Du L."/>
            <person name="Sun Y."/>
            <person name="Zhan W."/>
            <person name="Jiang J."/>
            <person name="Wang Q."/>
            <person name="Zhang B."/>
            <person name="Ji P."/>
            <person name="Sakyi L.B."/>
            <person name="Cui X."/>
            <person name="Yuan T."/>
            <person name="Jiang B."/>
            <person name="Yang W."/>
            <person name="Lam T.T.-Y."/>
            <person name="Chang Q."/>
            <person name="Ding S."/>
            <person name="Wang X."/>
            <person name="Zhu J."/>
            <person name="Ruan X."/>
            <person name="Zhao L."/>
            <person name="Wei J."/>
            <person name="Que T."/>
            <person name="Du C."/>
            <person name="Cheng J."/>
            <person name="Dai P."/>
            <person name="Han X."/>
            <person name="Huang E."/>
            <person name="Gao Y."/>
            <person name="Liu J."/>
            <person name="Shao H."/>
            <person name="Ye R."/>
            <person name="Li L."/>
            <person name="Wei W."/>
            <person name="Wang X."/>
            <person name="Wang C."/>
            <person name="Yang T."/>
            <person name="Huo Q."/>
            <person name="Li W."/>
            <person name="Guo W."/>
            <person name="Chen H."/>
            <person name="Zhou L."/>
            <person name="Ni X."/>
            <person name="Tian J."/>
            <person name="Zhou Y."/>
            <person name="Sheng Y."/>
            <person name="Liu T."/>
            <person name="Pan Y."/>
            <person name="Xia L."/>
            <person name="Li J."/>
            <person name="Zhao F."/>
            <person name="Cao W."/>
        </authorList>
    </citation>
    <scope>NUCLEOTIDE SEQUENCE</scope>
    <source>
        <strain evidence="1">Hyas-2018</strain>
    </source>
</reference>
<gene>
    <name evidence="1" type="ORF">HPB50_022356</name>
</gene>
<proteinExistence type="predicted"/>
<dbReference type="Proteomes" id="UP000821845">
    <property type="component" value="Chromosome 6"/>
</dbReference>
<name>A0ACB7S510_HYAAI</name>
<comment type="caution">
    <text evidence="1">The sequence shown here is derived from an EMBL/GenBank/DDBJ whole genome shotgun (WGS) entry which is preliminary data.</text>
</comment>
<dbReference type="EMBL" id="CM023486">
    <property type="protein sequence ID" value="KAH6928979.1"/>
    <property type="molecule type" value="Genomic_DNA"/>
</dbReference>
<accession>A0ACB7S510</accession>